<evidence type="ECO:0000256" key="2">
    <source>
        <dbReference type="ARBA" id="ARBA00010968"/>
    </source>
</evidence>
<evidence type="ECO:0000256" key="7">
    <source>
        <dbReference type="ARBA" id="ARBA00022815"/>
    </source>
</evidence>
<dbReference type="InterPro" id="IPR002012">
    <property type="entry name" value="GnRH"/>
</dbReference>
<keyword evidence="4" id="KW-0165">Cleavage on pair of basic residues</keyword>
<evidence type="ECO:0000256" key="3">
    <source>
        <dbReference type="ARBA" id="ARBA00022525"/>
    </source>
</evidence>
<evidence type="ECO:0000256" key="4">
    <source>
        <dbReference type="ARBA" id="ARBA00022685"/>
    </source>
</evidence>
<evidence type="ECO:0000256" key="5">
    <source>
        <dbReference type="ARBA" id="ARBA00022702"/>
    </source>
</evidence>
<sequence length="86" mass="9923">MAFQRNALFLIFLLLIVNTQFSRAQHWSHGWYPGGKRELSLSQSPEVSEEIKLCRGDGCLFLGSPRKDVIRSIVTDMLMQQIQKKK</sequence>
<name>A0A386IQH3_SCYCA</name>
<organism evidence="10">
    <name type="scientific">Scyliorhinus canicula</name>
    <name type="common">Small-spotted catshark</name>
    <name type="synonym">Squalus canicula</name>
    <dbReference type="NCBI Taxonomy" id="7830"/>
    <lineage>
        <taxon>Eukaryota</taxon>
        <taxon>Metazoa</taxon>
        <taxon>Chordata</taxon>
        <taxon>Craniata</taxon>
        <taxon>Vertebrata</taxon>
        <taxon>Chondrichthyes</taxon>
        <taxon>Elasmobranchii</taxon>
        <taxon>Galeomorphii</taxon>
        <taxon>Galeoidea</taxon>
        <taxon>Carcharhiniformes</taxon>
        <taxon>Scyliorhinidae</taxon>
        <taxon>Scyliorhinus</taxon>
    </lineage>
</organism>
<evidence type="ECO:0000313" key="10">
    <source>
        <dbReference type="EMBL" id="AYD60162.1"/>
    </source>
</evidence>
<comment type="function">
    <text evidence="8">Stimulates the secretion of gonadotropins.</text>
</comment>
<accession>A0A386IQH3</accession>
<dbReference type="AlphaFoldDB" id="A0A386IQH3"/>
<dbReference type="PROSITE" id="PS00473">
    <property type="entry name" value="GNRH"/>
    <property type="match status" value="1"/>
</dbReference>
<feature type="chain" id="PRO_5017413633" description="Progonadoliberin" evidence="9">
    <location>
        <begin position="25"/>
        <end position="86"/>
    </location>
</feature>
<reference evidence="10" key="2">
    <citation type="submission" date="2018-06" db="EMBL/GenBank/DDBJ databases">
        <authorList>
            <person name="Zhirakovskaya E."/>
        </authorList>
    </citation>
    <scope>NUCLEOTIDE SEQUENCE</scope>
    <source>
        <tissue evidence="10">Brain</tissue>
    </source>
</reference>
<dbReference type="PANTHER" id="PTHR10522">
    <property type="entry name" value="GONADOLIBERIN"/>
    <property type="match status" value="1"/>
</dbReference>
<dbReference type="InterPro" id="IPR019792">
    <property type="entry name" value="Gonadoliberin"/>
</dbReference>
<dbReference type="EMBL" id="MH468811">
    <property type="protein sequence ID" value="AYD60162.1"/>
    <property type="molecule type" value="mRNA"/>
</dbReference>
<dbReference type="GO" id="GO:0005615">
    <property type="term" value="C:extracellular space"/>
    <property type="evidence" value="ECO:0007669"/>
    <property type="project" value="TreeGrafter"/>
</dbReference>
<evidence type="ECO:0000256" key="1">
    <source>
        <dbReference type="ARBA" id="ARBA00004613"/>
    </source>
</evidence>
<proteinExistence type="evidence at transcript level"/>
<comment type="subcellular location">
    <subcellularLocation>
        <location evidence="1 8">Secreted</location>
    </subcellularLocation>
</comment>
<dbReference type="Pfam" id="PF00446">
    <property type="entry name" value="GnRH"/>
    <property type="match status" value="1"/>
</dbReference>
<reference evidence="10" key="1">
    <citation type="journal article" date="2018" name="Front. Neurosci.">
        <title>Characterization of Gonadotropin-Releasing Hormone (GnRH) Genes From Cartilaginous Fish: Evolutionary Perspectives.</title>
        <authorList>
            <person name="Gaillard A.L."/>
            <person name="Tay B.H."/>
            <person name="Perez Sirkin D.I."/>
            <person name="Lafont A.G."/>
            <person name="De Flori C."/>
            <person name="Vissio P.G."/>
            <person name="Mazan S."/>
            <person name="Dufour S."/>
            <person name="Venkatesh B."/>
            <person name="Tostivint H."/>
        </authorList>
    </citation>
    <scope>NUCLEOTIDE SEQUENCE</scope>
    <source>
        <tissue evidence="10">Brain</tissue>
    </source>
</reference>
<keyword evidence="6 9" id="KW-0732">Signal</keyword>
<dbReference type="GO" id="GO:0031530">
    <property type="term" value="F:gonadotropin-releasing hormone receptor binding"/>
    <property type="evidence" value="ECO:0007669"/>
    <property type="project" value="TreeGrafter"/>
</dbReference>
<protein>
    <recommendedName>
        <fullName evidence="8">Progonadoliberin</fullName>
    </recommendedName>
    <component>
        <recommendedName>
            <fullName evidence="8">Gonadoliberin</fullName>
        </recommendedName>
        <alternativeName>
            <fullName evidence="8">Gonadotropin-releasing hormone</fullName>
            <shortName evidence="8">GnRH</shortName>
        </alternativeName>
        <alternativeName>
            <fullName evidence="8">Luliberin</fullName>
        </alternativeName>
        <alternativeName>
            <fullName evidence="8">Luteinizing hormone-releasing hormone</fullName>
            <shortName evidence="8">LH-RH</shortName>
        </alternativeName>
    </component>
    <component>
        <recommendedName>
            <fullName evidence="8">GnRH-associated peptide</fullName>
        </recommendedName>
        <alternativeName>
            <fullName evidence="8">GnRH-associated peptide</fullName>
        </alternativeName>
    </component>
</protein>
<comment type="similarity">
    <text evidence="2 8">Belongs to the GnRH family.</text>
</comment>
<feature type="signal peptide" evidence="9">
    <location>
        <begin position="1"/>
        <end position="24"/>
    </location>
</feature>
<evidence type="ECO:0000256" key="9">
    <source>
        <dbReference type="SAM" id="SignalP"/>
    </source>
</evidence>
<keyword evidence="5 8" id="KW-0372">Hormone</keyword>
<keyword evidence="3" id="KW-0964">Secreted</keyword>
<evidence type="ECO:0000256" key="8">
    <source>
        <dbReference type="RuleBase" id="RU000635"/>
    </source>
</evidence>
<dbReference type="GO" id="GO:0005183">
    <property type="term" value="F:gonadotropin hormone-releasing hormone activity"/>
    <property type="evidence" value="ECO:0007669"/>
    <property type="project" value="TreeGrafter"/>
</dbReference>
<evidence type="ECO:0000256" key="6">
    <source>
        <dbReference type="ARBA" id="ARBA00022729"/>
    </source>
</evidence>
<keyword evidence="7 8" id="KW-0027">Amidation</keyword>
<dbReference type="PANTHER" id="PTHR10522:SF6">
    <property type="entry name" value="PROGONADOLIBERIN-2"/>
    <property type="match status" value="1"/>
</dbReference>